<reference evidence="1" key="2">
    <citation type="submission" date="2021-01" db="EMBL/GenBank/DDBJ databases">
        <authorList>
            <person name="Schikora-Tamarit M.A."/>
        </authorList>
    </citation>
    <scope>NUCLEOTIDE SEQUENCE</scope>
    <source>
        <strain evidence="1">NCAIM Y.01608</strain>
    </source>
</reference>
<reference evidence="1" key="1">
    <citation type="journal article" date="2021" name="Open Biol.">
        <title>Shared evolutionary footprints suggest mitochondrial oxidative damage underlies multiple complex I losses in fungi.</title>
        <authorList>
            <person name="Schikora-Tamarit M.A."/>
            <person name="Marcet-Houben M."/>
            <person name="Nosek J."/>
            <person name="Gabaldon T."/>
        </authorList>
    </citation>
    <scope>NUCLEOTIDE SEQUENCE</scope>
    <source>
        <strain evidence="1">NCAIM Y.01608</strain>
    </source>
</reference>
<comment type="caution">
    <text evidence="1">The sequence shown here is derived from an EMBL/GenBank/DDBJ whole genome shotgun (WGS) entry which is preliminary data.</text>
</comment>
<dbReference type="Proteomes" id="UP000788993">
    <property type="component" value="Unassembled WGS sequence"/>
</dbReference>
<dbReference type="AlphaFoldDB" id="A0A9P8PVY2"/>
<gene>
    <name evidence="1" type="ORF">OGATHE_000160</name>
</gene>
<sequence length="168" mass="19720">MTVQHASVINSLSNDDSDKLEERKMFWVHPGSSVRMEGGLVRGNRGEKCVVWIKHLSRKNLVPLSSQTTSINTLFATELNVELRFSDILRRFEEQRSVGVQKHLVPLHIYRQCWPITIIMMEFLFEVDPFVIKLQHLRVSDQNREWTTHQLRVVPNHLVQYLLVFLSE</sequence>
<proteinExistence type="predicted"/>
<evidence type="ECO:0000313" key="1">
    <source>
        <dbReference type="EMBL" id="KAH3678610.1"/>
    </source>
</evidence>
<organism evidence="1 2">
    <name type="scientific">Ogataea polymorpha</name>
    <dbReference type="NCBI Taxonomy" id="460523"/>
    <lineage>
        <taxon>Eukaryota</taxon>
        <taxon>Fungi</taxon>
        <taxon>Dikarya</taxon>
        <taxon>Ascomycota</taxon>
        <taxon>Saccharomycotina</taxon>
        <taxon>Pichiomycetes</taxon>
        <taxon>Pichiales</taxon>
        <taxon>Pichiaceae</taxon>
        <taxon>Ogataea</taxon>
    </lineage>
</organism>
<accession>A0A9P8PVY2</accession>
<protein>
    <submittedName>
        <fullName evidence="1">Uncharacterized protein</fullName>
    </submittedName>
</protein>
<name>A0A9P8PVY2_9ASCO</name>
<keyword evidence="2" id="KW-1185">Reference proteome</keyword>
<evidence type="ECO:0000313" key="2">
    <source>
        <dbReference type="Proteomes" id="UP000788993"/>
    </source>
</evidence>
<dbReference type="EMBL" id="JAEUBD010000014">
    <property type="protein sequence ID" value="KAH3678610.1"/>
    <property type="molecule type" value="Genomic_DNA"/>
</dbReference>